<reference evidence="2" key="1">
    <citation type="journal article" date="2023" name="Mol. Phylogenet. Evol.">
        <title>Genome-scale phylogeny and comparative genomics of the fungal order Sordariales.</title>
        <authorList>
            <person name="Hensen N."/>
            <person name="Bonometti L."/>
            <person name="Westerberg I."/>
            <person name="Brannstrom I.O."/>
            <person name="Guillou S."/>
            <person name="Cros-Aarteil S."/>
            <person name="Calhoun S."/>
            <person name="Haridas S."/>
            <person name="Kuo A."/>
            <person name="Mondo S."/>
            <person name="Pangilinan J."/>
            <person name="Riley R."/>
            <person name="LaButti K."/>
            <person name="Andreopoulos B."/>
            <person name="Lipzen A."/>
            <person name="Chen C."/>
            <person name="Yan M."/>
            <person name="Daum C."/>
            <person name="Ng V."/>
            <person name="Clum A."/>
            <person name="Steindorff A."/>
            <person name="Ohm R.A."/>
            <person name="Martin F."/>
            <person name="Silar P."/>
            <person name="Natvig D.O."/>
            <person name="Lalanne C."/>
            <person name="Gautier V."/>
            <person name="Ament-Velasquez S.L."/>
            <person name="Kruys A."/>
            <person name="Hutchinson M.I."/>
            <person name="Powell A.J."/>
            <person name="Barry K."/>
            <person name="Miller A.N."/>
            <person name="Grigoriev I.V."/>
            <person name="Debuchy R."/>
            <person name="Gladieux P."/>
            <person name="Hiltunen Thoren M."/>
            <person name="Johannesson H."/>
        </authorList>
    </citation>
    <scope>NUCLEOTIDE SEQUENCE</scope>
    <source>
        <strain evidence="2">CBS 118394</strain>
    </source>
</reference>
<feature type="compositionally biased region" description="Low complexity" evidence="1">
    <location>
        <begin position="238"/>
        <end position="249"/>
    </location>
</feature>
<accession>A0AAE0IPP7</accession>
<comment type="caution">
    <text evidence="2">The sequence shown here is derived from an EMBL/GenBank/DDBJ whole genome shotgun (WGS) entry which is preliminary data.</text>
</comment>
<dbReference type="EMBL" id="JAUEDM010000001">
    <property type="protein sequence ID" value="KAK3328868.1"/>
    <property type="molecule type" value="Genomic_DNA"/>
</dbReference>
<gene>
    <name evidence="2" type="ORF">B0H66DRAFT_4417</name>
</gene>
<feature type="compositionally biased region" description="Acidic residues" evidence="1">
    <location>
        <begin position="191"/>
        <end position="205"/>
    </location>
</feature>
<evidence type="ECO:0000256" key="1">
    <source>
        <dbReference type="SAM" id="MobiDB-lite"/>
    </source>
</evidence>
<feature type="region of interest" description="Disordered" evidence="1">
    <location>
        <begin position="138"/>
        <end position="212"/>
    </location>
</feature>
<evidence type="ECO:0000313" key="2">
    <source>
        <dbReference type="EMBL" id="KAK3328868.1"/>
    </source>
</evidence>
<feature type="region of interest" description="Disordered" evidence="1">
    <location>
        <begin position="225"/>
        <end position="250"/>
    </location>
</feature>
<organism evidence="2 3">
    <name type="scientific">Apodospora peruviana</name>
    <dbReference type="NCBI Taxonomy" id="516989"/>
    <lineage>
        <taxon>Eukaryota</taxon>
        <taxon>Fungi</taxon>
        <taxon>Dikarya</taxon>
        <taxon>Ascomycota</taxon>
        <taxon>Pezizomycotina</taxon>
        <taxon>Sordariomycetes</taxon>
        <taxon>Sordariomycetidae</taxon>
        <taxon>Sordariales</taxon>
        <taxon>Lasiosphaeriaceae</taxon>
        <taxon>Apodospora</taxon>
    </lineage>
</organism>
<evidence type="ECO:0000313" key="3">
    <source>
        <dbReference type="Proteomes" id="UP001283341"/>
    </source>
</evidence>
<dbReference type="AlphaFoldDB" id="A0AAE0IPP7"/>
<reference evidence="2" key="2">
    <citation type="submission" date="2023-06" db="EMBL/GenBank/DDBJ databases">
        <authorList>
            <consortium name="Lawrence Berkeley National Laboratory"/>
            <person name="Haridas S."/>
            <person name="Hensen N."/>
            <person name="Bonometti L."/>
            <person name="Westerberg I."/>
            <person name="Brannstrom I.O."/>
            <person name="Guillou S."/>
            <person name="Cros-Aarteil S."/>
            <person name="Calhoun S."/>
            <person name="Kuo A."/>
            <person name="Mondo S."/>
            <person name="Pangilinan J."/>
            <person name="Riley R."/>
            <person name="Labutti K."/>
            <person name="Andreopoulos B."/>
            <person name="Lipzen A."/>
            <person name="Chen C."/>
            <person name="Yanf M."/>
            <person name="Daum C."/>
            <person name="Ng V."/>
            <person name="Clum A."/>
            <person name="Steindorff A."/>
            <person name="Ohm R."/>
            <person name="Martin F."/>
            <person name="Silar P."/>
            <person name="Natvig D."/>
            <person name="Lalanne C."/>
            <person name="Gautier V."/>
            <person name="Ament-Velasquez S.L."/>
            <person name="Kruys A."/>
            <person name="Hutchinson M.I."/>
            <person name="Powell A.J."/>
            <person name="Barry K."/>
            <person name="Miller A.N."/>
            <person name="Grigoriev I.V."/>
            <person name="Debuchy R."/>
            <person name="Gladieux P."/>
            <person name="Thoren M.H."/>
            <person name="Johannesson H."/>
        </authorList>
    </citation>
    <scope>NUCLEOTIDE SEQUENCE</scope>
    <source>
        <strain evidence="2">CBS 118394</strain>
    </source>
</reference>
<protein>
    <submittedName>
        <fullName evidence="2">Uncharacterized protein</fullName>
    </submittedName>
</protein>
<name>A0AAE0IPP7_9PEZI</name>
<sequence length="342" mass="38600">MQRRLACITKLLLFPQDAHERERRGCPEQNFVLFTRILTHSKYEVAPVCWSRSPFSYQRPQSNSEPPQLRESRTESCYQDIFTTSAYRHRVSSKNYSKKFMAWRLDGRQSRLSFGSTADEDHSEGFMSDDAHILDTSSYESEQAIPPADGDHSESPSLVDADMPDTSSHKAEQEIPFAQTRSNFPAKYGDFPDDDYNDDKGEEDPGNSSNPLVIVDDYFTKMKVPSGDIKSDDDKSWESSGMEYSSSSFEEVDPQVLETLRRVDKAIRFSHGTEQAAAVEPAAAEEPRLSILESIPAGEALEAYEFRDESLAALVQSLFSDQVRRKDTLATVCDMETGTVFC</sequence>
<dbReference type="Proteomes" id="UP001283341">
    <property type="component" value="Unassembled WGS sequence"/>
</dbReference>
<keyword evidence="3" id="KW-1185">Reference proteome</keyword>
<proteinExistence type="predicted"/>